<proteinExistence type="predicted"/>
<name>A0A6V8PK53_9ACTN</name>
<gene>
    <name evidence="1" type="ORF">HKBW3S42_00933</name>
</gene>
<dbReference type="Proteomes" id="UP000568877">
    <property type="component" value="Unassembled WGS sequence"/>
</dbReference>
<dbReference type="EMBL" id="BLSA01000113">
    <property type="protein sequence ID" value="GFP32627.1"/>
    <property type="molecule type" value="Genomic_DNA"/>
</dbReference>
<evidence type="ECO:0008006" key="3">
    <source>
        <dbReference type="Google" id="ProtNLM"/>
    </source>
</evidence>
<dbReference type="AlphaFoldDB" id="A0A6V8PK53"/>
<protein>
    <recommendedName>
        <fullName evidence="3">PIN domain-containing protein</fullName>
    </recommendedName>
</protein>
<accession>A0A6V8PK53</accession>
<evidence type="ECO:0000313" key="1">
    <source>
        <dbReference type="EMBL" id="GFP32627.1"/>
    </source>
</evidence>
<dbReference type="InterPro" id="IPR029060">
    <property type="entry name" value="PIN-like_dom_sf"/>
</dbReference>
<evidence type="ECO:0000313" key="2">
    <source>
        <dbReference type="Proteomes" id="UP000568877"/>
    </source>
</evidence>
<sequence>MIPSTILPEISYLINKYLSVEVELKMLEDVKEGNLALKILKPVDLTRTIEVIATYRDARIGFVDASLVAMAERLKVGKILTTDVAHFAMFRPQGMGTFEIVPQEVL</sequence>
<reference evidence="1 2" key="1">
    <citation type="journal article" date="2020" name="Front. Microbiol.">
        <title>Single-cell genomics of novel Actinobacteria with the Wood-Ljungdahl pathway discovered in a serpentinizing system.</title>
        <authorList>
            <person name="Merino N."/>
            <person name="Kawai M."/>
            <person name="Boyd E.S."/>
            <person name="Colman D.R."/>
            <person name="McGlynn S.E."/>
            <person name="Nealson K.H."/>
            <person name="Kurokawa K."/>
            <person name="Hongoh Y."/>
        </authorList>
    </citation>
    <scope>NUCLEOTIDE SEQUENCE [LARGE SCALE GENOMIC DNA]</scope>
    <source>
        <strain evidence="1 2">S42</strain>
    </source>
</reference>
<dbReference type="Gene3D" id="3.40.50.1010">
    <property type="entry name" value="5'-nuclease"/>
    <property type="match status" value="1"/>
</dbReference>
<organism evidence="1 2">
    <name type="scientific">Candidatus Hakubella thermalkaliphila</name>
    <dbReference type="NCBI Taxonomy" id="2754717"/>
    <lineage>
        <taxon>Bacteria</taxon>
        <taxon>Bacillati</taxon>
        <taxon>Actinomycetota</taxon>
        <taxon>Actinomycetota incertae sedis</taxon>
        <taxon>Candidatus Hakubellales</taxon>
        <taxon>Candidatus Hakubellaceae</taxon>
        <taxon>Candidatus Hakubella</taxon>
    </lineage>
</organism>
<comment type="caution">
    <text evidence="1">The sequence shown here is derived from an EMBL/GenBank/DDBJ whole genome shotgun (WGS) entry which is preliminary data.</text>
</comment>
<dbReference type="SUPFAM" id="SSF88723">
    <property type="entry name" value="PIN domain-like"/>
    <property type="match status" value="1"/>
</dbReference>